<name>A0ABU4RSC2_9GAMM</name>
<dbReference type="Proteomes" id="UP001273505">
    <property type="component" value="Unassembled WGS sequence"/>
</dbReference>
<gene>
    <name evidence="2" type="ORF">SCD92_00350</name>
</gene>
<accession>A0ABU4RSC2</accession>
<comment type="caution">
    <text evidence="2">The sequence shown here is derived from an EMBL/GenBank/DDBJ whole genome shotgun (WGS) entry which is preliminary data.</text>
</comment>
<reference evidence="2 3" key="1">
    <citation type="submission" date="2023-11" db="EMBL/GenBank/DDBJ databases">
        <title>Gilvimarinus fulvus sp. nov., isolated from the surface of Kelp.</title>
        <authorList>
            <person name="Sun Y.Y."/>
            <person name="Gong Y."/>
            <person name="Du Z.J."/>
        </authorList>
    </citation>
    <scope>NUCLEOTIDE SEQUENCE [LARGE SCALE GENOMIC DNA]</scope>
    <source>
        <strain evidence="2 3">SDUM040013</strain>
    </source>
</reference>
<dbReference type="EMBL" id="JAXAFO010000001">
    <property type="protein sequence ID" value="MDX6847786.1"/>
    <property type="molecule type" value="Genomic_DNA"/>
</dbReference>
<sequence>MSIEWLLIKRDIAKLKLQMLCYGGITLFGLILLGYPQEQIALLGGIVCVFSMVAFYCHLVFKNVVLEAKENNHLFLMTLPVTAAQLSLVKIISSLLAYLIVWLPAFASLFVLNVICDYWSSGTLVFQVQGFALYLTAFALALSVAIVSRSEGWTISAWVLSNLIVVVFLNIVPSSDYMQKAFSAGIVGEIGVVWPETANVVIAVELILFAILIAIAFVAAVRQKNITR</sequence>
<evidence type="ECO:0000313" key="3">
    <source>
        <dbReference type="Proteomes" id="UP001273505"/>
    </source>
</evidence>
<feature type="transmembrane region" description="Helical" evidence="1">
    <location>
        <begin position="99"/>
        <end position="119"/>
    </location>
</feature>
<evidence type="ECO:0008006" key="4">
    <source>
        <dbReference type="Google" id="ProtNLM"/>
    </source>
</evidence>
<feature type="transmembrane region" description="Helical" evidence="1">
    <location>
        <begin position="153"/>
        <end position="172"/>
    </location>
</feature>
<feature type="transmembrane region" description="Helical" evidence="1">
    <location>
        <begin position="131"/>
        <end position="147"/>
    </location>
</feature>
<keyword evidence="1" id="KW-0472">Membrane</keyword>
<proteinExistence type="predicted"/>
<keyword evidence="1" id="KW-0812">Transmembrane</keyword>
<feature type="transmembrane region" description="Helical" evidence="1">
    <location>
        <begin position="17"/>
        <end position="35"/>
    </location>
</feature>
<protein>
    <recommendedName>
        <fullName evidence="4">ABC transporter permease</fullName>
    </recommendedName>
</protein>
<keyword evidence="1" id="KW-1133">Transmembrane helix</keyword>
<feature type="transmembrane region" description="Helical" evidence="1">
    <location>
        <begin position="200"/>
        <end position="221"/>
    </location>
</feature>
<keyword evidence="3" id="KW-1185">Reference proteome</keyword>
<feature type="transmembrane region" description="Helical" evidence="1">
    <location>
        <begin position="41"/>
        <end position="61"/>
    </location>
</feature>
<organism evidence="2 3">
    <name type="scientific">Gilvimarinus gilvus</name>
    <dbReference type="NCBI Taxonomy" id="3058038"/>
    <lineage>
        <taxon>Bacteria</taxon>
        <taxon>Pseudomonadati</taxon>
        <taxon>Pseudomonadota</taxon>
        <taxon>Gammaproteobacteria</taxon>
        <taxon>Cellvibrionales</taxon>
        <taxon>Cellvibrionaceae</taxon>
        <taxon>Gilvimarinus</taxon>
    </lineage>
</organism>
<dbReference type="RefSeq" id="WP_302724388.1">
    <property type="nucleotide sequence ID" value="NZ_JAULRU010000797.1"/>
</dbReference>
<evidence type="ECO:0000256" key="1">
    <source>
        <dbReference type="SAM" id="Phobius"/>
    </source>
</evidence>
<evidence type="ECO:0000313" key="2">
    <source>
        <dbReference type="EMBL" id="MDX6847786.1"/>
    </source>
</evidence>